<evidence type="ECO:0000313" key="2">
    <source>
        <dbReference type="EMBL" id="SHJ50466.1"/>
    </source>
</evidence>
<keyword evidence="3" id="KW-1185">Reference proteome</keyword>
<reference evidence="2 3" key="1">
    <citation type="submission" date="2016-11" db="EMBL/GenBank/DDBJ databases">
        <authorList>
            <person name="Jaros S."/>
            <person name="Januszkiewicz K."/>
            <person name="Wedrychowicz H."/>
        </authorList>
    </citation>
    <scope>NUCLEOTIDE SEQUENCE [LARGE SCALE GENOMIC DNA]</scope>
    <source>
        <strain evidence="2 3">DSM 27063</strain>
    </source>
</reference>
<accession>A0A1M6JUW7</accession>
<dbReference type="RefSeq" id="WP_073170356.1">
    <property type="nucleotide sequence ID" value="NZ_FQZE01000021.1"/>
</dbReference>
<dbReference type="InterPro" id="IPR010496">
    <property type="entry name" value="AL/BT2_dom"/>
</dbReference>
<dbReference type="AlphaFoldDB" id="A0A1M6JUW7"/>
<name>A0A1M6JUW7_9BACT</name>
<protein>
    <recommendedName>
        <fullName evidence="1">3-keto-alpha-glucoside-1,2-lyase/3-keto-2-hydroxy-glucal hydratase domain-containing protein</fullName>
    </recommendedName>
</protein>
<evidence type="ECO:0000259" key="1">
    <source>
        <dbReference type="Pfam" id="PF06439"/>
    </source>
</evidence>
<proteinExistence type="predicted"/>
<feature type="domain" description="3-keto-alpha-glucoside-1,2-lyase/3-keto-2-hydroxy-glucal hydratase" evidence="1">
    <location>
        <begin position="25"/>
        <end position="255"/>
    </location>
</feature>
<dbReference type="Gene3D" id="2.60.120.560">
    <property type="entry name" value="Exo-inulinase, domain 1"/>
    <property type="match status" value="1"/>
</dbReference>
<evidence type="ECO:0000313" key="3">
    <source>
        <dbReference type="Proteomes" id="UP000184050"/>
    </source>
</evidence>
<organism evidence="2 3">
    <name type="scientific">Tangfeifania diversioriginum</name>
    <dbReference type="NCBI Taxonomy" id="1168035"/>
    <lineage>
        <taxon>Bacteria</taxon>
        <taxon>Pseudomonadati</taxon>
        <taxon>Bacteroidota</taxon>
        <taxon>Bacteroidia</taxon>
        <taxon>Marinilabiliales</taxon>
        <taxon>Prolixibacteraceae</taxon>
        <taxon>Tangfeifania</taxon>
    </lineage>
</organism>
<sequence length="272" mass="30404">MKKYLFYFLTASLVWFSSCQTEEPWQPLFNGENLDNWDKYLGSAIDGQDSLAQAATVEKVFSVVEENGEKLIRISGEINGSLATRDTFANYHLQLVFKWGDEVHATRNSGLLYHSFGDFGAAFGTWMTNIECQLMHDRLGDTYLMNNTYCETSVEEVENGFRYSENGEVKKFSTEHNGQGIQKRVDAEKPLGEWNTVDLYTVGNTAVHVVNGEIVMGNTNTGTVEDDGTVKPLTSGKIQLQSEGAELFVKSVKIKPINNLPSELLNDLPADF</sequence>
<gene>
    <name evidence="2" type="ORF">SAMN05444280_12138</name>
</gene>
<dbReference type="GO" id="GO:0016787">
    <property type="term" value="F:hydrolase activity"/>
    <property type="evidence" value="ECO:0007669"/>
    <property type="project" value="InterPro"/>
</dbReference>
<dbReference type="Pfam" id="PF06439">
    <property type="entry name" value="3keto-disac_hyd"/>
    <property type="match status" value="1"/>
</dbReference>
<dbReference type="Proteomes" id="UP000184050">
    <property type="component" value="Unassembled WGS sequence"/>
</dbReference>
<dbReference type="EMBL" id="FQZE01000021">
    <property type="protein sequence ID" value="SHJ50466.1"/>
    <property type="molecule type" value="Genomic_DNA"/>
</dbReference>
<dbReference type="PROSITE" id="PS51257">
    <property type="entry name" value="PROKAR_LIPOPROTEIN"/>
    <property type="match status" value="1"/>
</dbReference>
<dbReference type="STRING" id="1168035.SAMN05444280_12138"/>
<dbReference type="OrthoDB" id="259356at2"/>